<keyword evidence="4" id="KW-1185">Reference proteome</keyword>
<comment type="caution">
    <text evidence="3">The sequence shown here is derived from an EMBL/GenBank/DDBJ whole genome shotgun (WGS) entry which is preliminary data.</text>
</comment>
<dbReference type="eggNOG" id="COG0786">
    <property type="taxonomic scope" value="Bacteria"/>
</dbReference>
<keyword evidence="2" id="KW-0812">Transmembrane</keyword>
<reference evidence="3 4" key="1">
    <citation type="journal article" date="2012" name="Int. J. Syst. Evol. Microbiol.">
        <title>Vibrio caribbeanicus sp. nov., isolated from the marine sponge Scleritoderma cyanea.</title>
        <authorList>
            <person name="Hoffmann M."/>
            <person name="Monday S.R."/>
            <person name="Allard M.W."/>
            <person name="Strain E.A."/>
            <person name="Whittaker P."/>
            <person name="Naum M."/>
            <person name="McCarthy P.J."/>
            <person name="Lopez J.V."/>
            <person name="Fischer M."/>
            <person name="Brown E.W."/>
        </authorList>
    </citation>
    <scope>NUCLEOTIDE SEQUENCE [LARGE SCALE GENOMIC DNA]</scope>
    <source>
        <strain evidence="3 4">LMG 20546</strain>
    </source>
</reference>
<keyword evidence="2" id="KW-0472">Membrane</keyword>
<keyword evidence="2" id="KW-1133">Transmembrane helix</keyword>
<dbReference type="InterPro" id="IPR004445">
    <property type="entry name" value="GltS"/>
</dbReference>
<dbReference type="Proteomes" id="UP000004371">
    <property type="component" value="Unassembled WGS sequence"/>
</dbReference>
<feature type="transmembrane region" description="Helical" evidence="2">
    <location>
        <begin position="346"/>
        <end position="368"/>
    </location>
</feature>
<accession>E8LTP1</accession>
<evidence type="ECO:0000256" key="1">
    <source>
        <dbReference type="NCBIfam" id="TIGR00210"/>
    </source>
</evidence>
<dbReference type="GO" id="GO:0015501">
    <property type="term" value="F:glutamate:sodium symporter activity"/>
    <property type="evidence" value="ECO:0007669"/>
    <property type="project" value="UniProtKB-UniRule"/>
</dbReference>
<feature type="transmembrane region" description="Helical" evidence="2">
    <location>
        <begin position="380"/>
        <end position="400"/>
    </location>
</feature>
<feature type="transmembrane region" description="Helical" evidence="2">
    <location>
        <begin position="162"/>
        <end position="182"/>
    </location>
</feature>
<protein>
    <recommendedName>
        <fullName evidence="1">Sodium/glutamate symporter</fullName>
    </recommendedName>
</protein>
<dbReference type="EMBL" id="AEVS01000054">
    <property type="protein sequence ID" value="EGA65936.1"/>
    <property type="molecule type" value="Genomic_DNA"/>
</dbReference>
<evidence type="ECO:0000313" key="3">
    <source>
        <dbReference type="EMBL" id="EGA65936.1"/>
    </source>
</evidence>
<feature type="transmembrane region" description="Helical" evidence="2">
    <location>
        <begin position="224"/>
        <end position="241"/>
    </location>
</feature>
<dbReference type="PANTHER" id="PTHR36178">
    <property type="entry name" value="SLR0625 PROTEIN"/>
    <property type="match status" value="1"/>
</dbReference>
<dbReference type="NCBIfam" id="TIGR00210">
    <property type="entry name" value="gltS"/>
    <property type="match status" value="1"/>
</dbReference>
<feature type="transmembrane region" description="Helical" evidence="2">
    <location>
        <begin position="284"/>
        <end position="307"/>
    </location>
</feature>
<dbReference type="RefSeq" id="WP_006879194.1">
    <property type="nucleotide sequence ID" value="NZ_AEVS01000054.1"/>
</dbReference>
<dbReference type="GO" id="GO:0015813">
    <property type="term" value="P:L-glutamate transmembrane transport"/>
    <property type="evidence" value="ECO:0007669"/>
    <property type="project" value="UniProtKB-UniRule"/>
</dbReference>
<dbReference type="GO" id="GO:0016020">
    <property type="term" value="C:membrane"/>
    <property type="evidence" value="ECO:0007669"/>
    <property type="project" value="InterPro"/>
</dbReference>
<feature type="transmembrane region" description="Helical" evidence="2">
    <location>
        <begin position="253"/>
        <end position="272"/>
    </location>
</feature>
<feature type="transmembrane region" description="Helical" evidence="2">
    <location>
        <begin position="12"/>
        <end position="30"/>
    </location>
</feature>
<feature type="transmembrane region" description="Helical" evidence="2">
    <location>
        <begin position="96"/>
        <end position="123"/>
    </location>
</feature>
<name>E8LTP1_9VIBR</name>
<proteinExistence type="inferred from homology"/>
<feature type="non-terminal residue" evidence="3">
    <location>
        <position position="414"/>
    </location>
</feature>
<feature type="transmembrane region" description="Helical" evidence="2">
    <location>
        <begin position="313"/>
        <end position="334"/>
    </location>
</feature>
<dbReference type="PANTHER" id="PTHR36178:SF1">
    <property type="entry name" value="SODIUM_GLUTAMATE SYMPORTER"/>
    <property type="match status" value="1"/>
</dbReference>
<dbReference type="STRING" id="945543.VIBR0546_06697"/>
<dbReference type="AlphaFoldDB" id="E8LTP1"/>
<evidence type="ECO:0000256" key="2">
    <source>
        <dbReference type="SAM" id="Phobius"/>
    </source>
</evidence>
<dbReference type="HAMAP" id="MF_02062">
    <property type="entry name" value="GltS"/>
    <property type="match status" value="1"/>
</dbReference>
<feature type="transmembrane region" description="Helical" evidence="2">
    <location>
        <begin position="42"/>
        <end position="60"/>
    </location>
</feature>
<dbReference type="OrthoDB" id="4921038at2"/>
<sequence length="414" mass="44686">MNQIISVGPLESFLIAISVLFLGHFVNSKLPILKKFNIPEPIVGGLIVAVIITIMHFNGINLEFSLPLQKVFMLMFFSTVGLAANYTQLMKGGAKVFIFLAVASFYIIIQNGVGVSMATALGLDPLMGLIAGSITLSGGHGTGAAWSQTFSETYGLTNTLEIAMASATFGLIIGGIIGSPVAQKLINKNGFESEYGSGTQTHERFPELVTYNEYEEDKVTAKKVIEILFILLICVTGAKYLEQWVSSFNISWLMIPDFVYALFIGVFITNVLEVTKAHKVDAETVDILGTVSLSLFLAMALMSLKLWNIFDLAIPFLVILAIQSVVLGIFSYFVTFKVMGSNYDAAVIAGGHCGFGLGATPTAVMNMGSLVNKYGPSPQAFMVVPIVGAFFIDIVNLIILQGYISLSDKDSEEQ</sequence>
<organism evidence="3 4">
    <name type="scientific">Vibrio brasiliensis LMG 20546</name>
    <dbReference type="NCBI Taxonomy" id="945543"/>
    <lineage>
        <taxon>Bacteria</taxon>
        <taxon>Pseudomonadati</taxon>
        <taxon>Pseudomonadota</taxon>
        <taxon>Gammaproteobacteria</taxon>
        <taxon>Vibrionales</taxon>
        <taxon>Vibrionaceae</taxon>
        <taxon>Vibrio</taxon>
        <taxon>Vibrio oreintalis group</taxon>
    </lineage>
</organism>
<gene>
    <name evidence="3" type="ORF">VIBR0546_06697</name>
</gene>
<dbReference type="Pfam" id="PF03616">
    <property type="entry name" value="Glt_symporter"/>
    <property type="match status" value="1"/>
</dbReference>
<feature type="transmembrane region" description="Helical" evidence="2">
    <location>
        <begin position="66"/>
        <end position="84"/>
    </location>
</feature>
<evidence type="ECO:0000313" key="4">
    <source>
        <dbReference type="Proteomes" id="UP000004371"/>
    </source>
</evidence>